<organism evidence="2 3">
    <name type="scientific">Ascobolus immersus RN42</name>
    <dbReference type="NCBI Taxonomy" id="1160509"/>
    <lineage>
        <taxon>Eukaryota</taxon>
        <taxon>Fungi</taxon>
        <taxon>Dikarya</taxon>
        <taxon>Ascomycota</taxon>
        <taxon>Pezizomycotina</taxon>
        <taxon>Pezizomycetes</taxon>
        <taxon>Pezizales</taxon>
        <taxon>Ascobolaceae</taxon>
        <taxon>Ascobolus</taxon>
    </lineage>
</organism>
<dbReference type="InterPro" id="IPR052557">
    <property type="entry name" value="CAP/Cytokinesis_protein"/>
</dbReference>
<evidence type="ECO:0000313" key="2">
    <source>
        <dbReference type="EMBL" id="RPA80492.1"/>
    </source>
</evidence>
<dbReference type="STRING" id="1160509.A0A3N4I312"/>
<gene>
    <name evidence="2" type="ORF">BJ508DRAFT_127531</name>
</gene>
<dbReference type="PANTHER" id="PTHR46333">
    <property type="entry name" value="CYTOKINESIS PROTEIN 3"/>
    <property type="match status" value="1"/>
</dbReference>
<feature type="domain" description="Transglutaminase-like" evidence="1">
    <location>
        <begin position="82"/>
        <end position="145"/>
    </location>
</feature>
<dbReference type="AlphaFoldDB" id="A0A3N4I312"/>
<proteinExistence type="predicted"/>
<dbReference type="PANTHER" id="PTHR46333:SF2">
    <property type="entry name" value="CYTOKINESIS PROTEIN 3"/>
    <property type="match status" value="1"/>
</dbReference>
<dbReference type="EMBL" id="ML119687">
    <property type="protein sequence ID" value="RPA80492.1"/>
    <property type="molecule type" value="Genomic_DNA"/>
</dbReference>
<dbReference type="OrthoDB" id="7537227at2759"/>
<dbReference type="InterPro" id="IPR038765">
    <property type="entry name" value="Papain-like_cys_pep_sf"/>
</dbReference>
<dbReference type="SMART" id="SM00460">
    <property type="entry name" value="TGc"/>
    <property type="match status" value="1"/>
</dbReference>
<protein>
    <recommendedName>
        <fullName evidence="1">Transglutaminase-like domain-containing protein</fullName>
    </recommendedName>
</protein>
<sequence>MASLRGQDFRRVDAHALRREFERRTWRSSGRSLADLSRSLTHPLGKSPLDGYRAIFVWVQHNISYVIVPGEDHYEYQHPKEVYASGVARCVGFSALFKYMCNSAGLPCRIVAGPVHGAGPDHELHAWVRVELAEVGGLRYFDPTFAADMRGNDHWFTASAREFCRTHVDSFPLKSKTSELLDW</sequence>
<dbReference type="GO" id="GO:0005737">
    <property type="term" value="C:cytoplasm"/>
    <property type="evidence" value="ECO:0007669"/>
    <property type="project" value="TreeGrafter"/>
</dbReference>
<dbReference type="Pfam" id="PF01841">
    <property type="entry name" value="Transglut_core"/>
    <property type="match status" value="1"/>
</dbReference>
<evidence type="ECO:0000313" key="3">
    <source>
        <dbReference type="Proteomes" id="UP000275078"/>
    </source>
</evidence>
<dbReference type="Proteomes" id="UP000275078">
    <property type="component" value="Unassembled WGS sequence"/>
</dbReference>
<reference evidence="2 3" key="1">
    <citation type="journal article" date="2018" name="Nat. Ecol. Evol.">
        <title>Pezizomycetes genomes reveal the molecular basis of ectomycorrhizal truffle lifestyle.</title>
        <authorList>
            <person name="Murat C."/>
            <person name="Payen T."/>
            <person name="Noel B."/>
            <person name="Kuo A."/>
            <person name="Morin E."/>
            <person name="Chen J."/>
            <person name="Kohler A."/>
            <person name="Krizsan K."/>
            <person name="Balestrini R."/>
            <person name="Da Silva C."/>
            <person name="Montanini B."/>
            <person name="Hainaut M."/>
            <person name="Levati E."/>
            <person name="Barry K.W."/>
            <person name="Belfiori B."/>
            <person name="Cichocki N."/>
            <person name="Clum A."/>
            <person name="Dockter R.B."/>
            <person name="Fauchery L."/>
            <person name="Guy J."/>
            <person name="Iotti M."/>
            <person name="Le Tacon F."/>
            <person name="Lindquist E.A."/>
            <person name="Lipzen A."/>
            <person name="Malagnac F."/>
            <person name="Mello A."/>
            <person name="Molinier V."/>
            <person name="Miyauchi S."/>
            <person name="Poulain J."/>
            <person name="Riccioni C."/>
            <person name="Rubini A."/>
            <person name="Sitrit Y."/>
            <person name="Splivallo R."/>
            <person name="Traeger S."/>
            <person name="Wang M."/>
            <person name="Zifcakova L."/>
            <person name="Wipf D."/>
            <person name="Zambonelli A."/>
            <person name="Paolocci F."/>
            <person name="Nowrousian M."/>
            <person name="Ottonello S."/>
            <person name="Baldrian P."/>
            <person name="Spatafora J.W."/>
            <person name="Henrissat B."/>
            <person name="Nagy L.G."/>
            <person name="Aury J.M."/>
            <person name="Wincker P."/>
            <person name="Grigoriev I.V."/>
            <person name="Bonfante P."/>
            <person name="Martin F.M."/>
        </authorList>
    </citation>
    <scope>NUCLEOTIDE SEQUENCE [LARGE SCALE GENOMIC DNA]</scope>
    <source>
        <strain evidence="2 3">RN42</strain>
    </source>
</reference>
<dbReference type="SUPFAM" id="SSF54001">
    <property type="entry name" value="Cysteine proteinases"/>
    <property type="match status" value="1"/>
</dbReference>
<keyword evidence="3" id="KW-1185">Reference proteome</keyword>
<evidence type="ECO:0000259" key="1">
    <source>
        <dbReference type="SMART" id="SM00460"/>
    </source>
</evidence>
<name>A0A3N4I312_ASCIM</name>
<dbReference type="InterPro" id="IPR002931">
    <property type="entry name" value="Transglutaminase-like"/>
</dbReference>
<accession>A0A3N4I312</accession>
<dbReference type="Gene3D" id="3.10.620.30">
    <property type="match status" value="1"/>
</dbReference>